<dbReference type="EMBL" id="PKPP01000291">
    <property type="protein sequence ID" value="PWA94709.1"/>
    <property type="molecule type" value="Genomic_DNA"/>
</dbReference>
<keyword evidence="2" id="KW-0808">Transferase</keyword>
<reference evidence="2 3" key="1">
    <citation type="journal article" date="2018" name="Mol. Plant">
        <title>The genome of Artemisia annua provides insight into the evolution of Asteraceae family and artemisinin biosynthesis.</title>
        <authorList>
            <person name="Shen Q."/>
            <person name="Zhang L."/>
            <person name="Liao Z."/>
            <person name="Wang S."/>
            <person name="Yan T."/>
            <person name="Shi P."/>
            <person name="Liu M."/>
            <person name="Fu X."/>
            <person name="Pan Q."/>
            <person name="Wang Y."/>
            <person name="Lv Z."/>
            <person name="Lu X."/>
            <person name="Zhang F."/>
            <person name="Jiang W."/>
            <person name="Ma Y."/>
            <person name="Chen M."/>
            <person name="Hao X."/>
            <person name="Li L."/>
            <person name="Tang Y."/>
            <person name="Lv G."/>
            <person name="Zhou Y."/>
            <person name="Sun X."/>
            <person name="Brodelius P.E."/>
            <person name="Rose J.K.C."/>
            <person name="Tang K."/>
        </authorList>
    </citation>
    <scope>NUCLEOTIDE SEQUENCE [LARGE SCALE GENOMIC DNA]</scope>
    <source>
        <strain evidence="3">cv. Huhao1</strain>
        <tissue evidence="2">Leaf</tissue>
    </source>
</reference>
<comment type="caution">
    <text evidence="2">The sequence shown here is derived from an EMBL/GenBank/DDBJ whole genome shotgun (WGS) entry which is preliminary data.</text>
</comment>
<dbReference type="Proteomes" id="UP000245207">
    <property type="component" value="Unassembled WGS sequence"/>
</dbReference>
<gene>
    <name evidence="2" type="ORF">CTI12_AA057200</name>
</gene>
<feature type="compositionally biased region" description="Low complexity" evidence="1">
    <location>
        <begin position="202"/>
        <end position="225"/>
    </location>
</feature>
<dbReference type="AlphaFoldDB" id="A0A2U1Q9M0"/>
<sequence length="372" mass="41533">MAGDEVINPTPTSNTKFVPFNVPIKLSLDKHNYNSWSSFLKIHLGSLGLKPHIEGTTTSTTDPEWEKQDDLVKVWILGTLEESLQDQVVTTPGNAKALWDHIKDLFHDNKDARAITLDSELRSIKLGSLTINAYCTKIRTMADRLQNLGETVSDKNLVMYAINGLDERFKGIARLIRHKEPLPSFETARNMLLLEESTLNESRNSTNTMDSSSSSPSILLATNSSGQKGTPKSSSLPQLCTHFNKGMCKYGERLRGKALHFVGLGMHLNITLVTTPTGPRVHTPHAKPTINHLPWAGSPITNQPPYIPNRPSAQQQHPTLIPPIFNTLQQLTPHSLHIKFPHHSPRRPIAFSVPHLLRTRPMPHLYQVLLAL</sequence>
<evidence type="ECO:0000256" key="1">
    <source>
        <dbReference type="SAM" id="MobiDB-lite"/>
    </source>
</evidence>
<organism evidence="2 3">
    <name type="scientific">Artemisia annua</name>
    <name type="common">Sweet wormwood</name>
    <dbReference type="NCBI Taxonomy" id="35608"/>
    <lineage>
        <taxon>Eukaryota</taxon>
        <taxon>Viridiplantae</taxon>
        <taxon>Streptophyta</taxon>
        <taxon>Embryophyta</taxon>
        <taxon>Tracheophyta</taxon>
        <taxon>Spermatophyta</taxon>
        <taxon>Magnoliopsida</taxon>
        <taxon>eudicotyledons</taxon>
        <taxon>Gunneridae</taxon>
        <taxon>Pentapetalae</taxon>
        <taxon>asterids</taxon>
        <taxon>campanulids</taxon>
        <taxon>Asterales</taxon>
        <taxon>Asteraceae</taxon>
        <taxon>Asteroideae</taxon>
        <taxon>Anthemideae</taxon>
        <taxon>Artemisiinae</taxon>
        <taxon>Artemisia</taxon>
    </lineage>
</organism>
<name>A0A2U1Q9M0_ARTAN</name>
<proteinExistence type="predicted"/>
<evidence type="ECO:0000313" key="2">
    <source>
        <dbReference type="EMBL" id="PWA94709.1"/>
    </source>
</evidence>
<dbReference type="PANTHER" id="PTHR47481">
    <property type="match status" value="1"/>
</dbReference>
<keyword evidence="2" id="KW-0418">Kinase</keyword>
<dbReference type="PANTHER" id="PTHR47481:SF41">
    <property type="entry name" value="COPIA-LIKE POLYPROTEIN_RETROTRANSPOSON"/>
    <property type="match status" value="1"/>
</dbReference>
<dbReference type="OrthoDB" id="1729427at2759"/>
<feature type="region of interest" description="Disordered" evidence="1">
    <location>
        <begin position="199"/>
        <end position="234"/>
    </location>
</feature>
<dbReference type="GO" id="GO:0016301">
    <property type="term" value="F:kinase activity"/>
    <property type="evidence" value="ECO:0007669"/>
    <property type="project" value="UniProtKB-KW"/>
</dbReference>
<protein>
    <submittedName>
        <fullName evidence="2">Hybrid signal transduction histidine kinase M</fullName>
    </submittedName>
</protein>
<keyword evidence="3" id="KW-1185">Reference proteome</keyword>
<accession>A0A2U1Q9M0</accession>
<evidence type="ECO:0000313" key="3">
    <source>
        <dbReference type="Proteomes" id="UP000245207"/>
    </source>
</evidence>
<dbReference type="Pfam" id="PF14223">
    <property type="entry name" value="Retrotran_gag_2"/>
    <property type="match status" value="1"/>
</dbReference>